<dbReference type="PANTHER" id="PTHR44157:SF1">
    <property type="entry name" value="DNAJ HOMOLOG SUBFAMILY C MEMBER 11"/>
    <property type="match status" value="1"/>
</dbReference>
<dbReference type="OrthoDB" id="18010at2759"/>
<evidence type="ECO:0000313" key="4">
    <source>
        <dbReference type="Proteomes" id="UP000031737"/>
    </source>
</evidence>
<evidence type="ECO:0000259" key="2">
    <source>
        <dbReference type="Pfam" id="PF11875"/>
    </source>
</evidence>
<protein>
    <recommendedName>
        <fullName evidence="2">DnaJ-like protein C11 C-terminal domain-containing protein</fullName>
    </recommendedName>
</protein>
<feature type="domain" description="DnaJ-like protein C11 C-terminal" evidence="2">
    <location>
        <begin position="361"/>
        <end position="536"/>
    </location>
</feature>
<evidence type="ECO:0000256" key="1">
    <source>
        <dbReference type="ARBA" id="ARBA00023186"/>
    </source>
</evidence>
<gene>
    <name evidence="3" type="ORF">TRSC58_07213</name>
</gene>
<name>A0A061IRS3_TRYRA</name>
<proteinExistence type="predicted"/>
<keyword evidence="1" id="KW-0143">Chaperone</keyword>
<organism evidence="3 4">
    <name type="scientific">Trypanosoma rangeli SC58</name>
    <dbReference type="NCBI Taxonomy" id="429131"/>
    <lineage>
        <taxon>Eukaryota</taxon>
        <taxon>Discoba</taxon>
        <taxon>Euglenozoa</taxon>
        <taxon>Kinetoplastea</taxon>
        <taxon>Metakinetoplastina</taxon>
        <taxon>Trypanosomatida</taxon>
        <taxon>Trypanosomatidae</taxon>
        <taxon>Trypanosoma</taxon>
        <taxon>Herpetosoma</taxon>
    </lineage>
</organism>
<dbReference type="VEuPathDB" id="TriTrypDB:TRSC58_07213"/>
<dbReference type="GO" id="GO:0005739">
    <property type="term" value="C:mitochondrion"/>
    <property type="evidence" value="ECO:0007669"/>
    <property type="project" value="GOC"/>
</dbReference>
<comment type="caution">
    <text evidence="3">The sequence shown here is derived from an EMBL/GenBank/DDBJ whole genome shotgun (WGS) entry which is preliminary data.</text>
</comment>
<dbReference type="EMBL" id="AUPL01007219">
    <property type="protein sequence ID" value="ESL05163.1"/>
    <property type="molecule type" value="Genomic_DNA"/>
</dbReference>
<evidence type="ECO:0000313" key="3">
    <source>
        <dbReference type="EMBL" id="ESL05163.1"/>
    </source>
</evidence>
<dbReference type="Pfam" id="PF11875">
    <property type="entry name" value="DnaJ-like_C11_C"/>
    <property type="match status" value="1"/>
</dbReference>
<dbReference type="AlphaFoldDB" id="A0A061IRS3"/>
<dbReference type="GO" id="GO:0042407">
    <property type="term" value="P:cristae formation"/>
    <property type="evidence" value="ECO:0007669"/>
    <property type="project" value="TreeGrafter"/>
</dbReference>
<sequence>MSLQNAQMQAKRIILDGEERLVLIPSPEMERMLLQKMMESTNAASQAPATPSPRSLQLTPMKMMAVAFLPREIFFQNSFTHELTPKLAVLFQTTANHRGHAAEVGCGGQLKYAPDGIRRYKASWHTSLQKLKFDFTRFRRLSALWELKTKLVVFDGWNLLHRFEIILTRKLSSAWSLKNSLSMFFTENGVFKTTLFGVKDGLPRSLSAHIGYGQLGLFCYRGATIVVTDEKEGKVQNRRNAYVTQSASLFPLAGVGRVGFKAWYNTSEWQSVGIGFSTDLPLSMLSISHQPRNTGRNAINTVSFLYTRKSHSIEIPIAAFASSQLQQVLLWLILPWACYRTARLAWRPFQRSRAATLNRQRRLKHQAEMDVARVRAMHEQKAVESMSLRNRLQEEKIGGLVIINAKYGVLNPRYPESLCAPISDAAAEAPQQLRWWQRWRMRLTALPKAPAANVAVRHTDENAVASSILLLDVTVPLQNFVRDSRLLLPAGSKSKLVGFTDPDPFTEEEKELKIVYWFQRRRHAVTLRDDEPVELPQRKHLVD</sequence>
<keyword evidence="4" id="KW-1185">Reference proteome</keyword>
<dbReference type="InterPro" id="IPR024586">
    <property type="entry name" value="DnaJ-like_C11_C"/>
</dbReference>
<reference evidence="3 4" key="1">
    <citation type="submission" date="2013-07" db="EMBL/GenBank/DDBJ databases">
        <authorList>
            <person name="Stoco P.H."/>
            <person name="Wagner G."/>
            <person name="Gerber A."/>
            <person name="Zaha A."/>
            <person name="Thompson C."/>
            <person name="Bartholomeu D.C."/>
            <person name="Luckemeyer D.D."/>
            <person name="Bahia D."/>
            <person name="Loreto E."/>
            <person name="Prestes E.B."/>
            <person name="Lima F.M."/>
            <person name="Rodrigues-Luiz G."/>
            <person name="Vallejo G.A."/>
            <person name="Filho J.F."/>
            <person name="Monteiro K.M."/>
            <person name="Tyler K.M."/>
            <person name="de Almeida L.G."/>
            <person name="Ortiz M.F."/>
            <person name="Siervo M.A."/>
            <person name="de Moraes M.H."/>
            <person name="Cunha O.L."/>
            <person name="Mendonca-Neto R."/>
            <person name="Silva R."/>
            <person name="Teixeira S.M."/>
            <person name="Murta S.M."/>
            <person name="Sincero T.C."/>
            <person name="Mendes T.A."/>
            <person name="Urmenyi T.P."/>
            <person name="Silva V.G."/>
            <person name="da Rocha W.D."/>
            <person name="Andersson B."/>
            <person name="Romanha A.J."/>
            <person name="Steindel M."/>
            <person name="de Vasconcelos A.T."/>
            <person name="Grisard E.C."/>
        </authorList>
    </citation>
    <scope>NUCLEOTIDE SEQUENCE [LARGE SCALE GENOMIC DNA]</scope>
    <source>
        <strain evidence="3 4">SC58</strain>
    </source>
</reference>
<dbReference type="InterPro" id="IPR052243">
    <property type="entry name" value="Mito_inner_membrane_organizer"/>
</dbReference>
<dbReference type="PANTHER" id="PTHR44157">
    <property type="entry name" value="DNAJ HOMOLOG SUBFAMILY C MEMBER 11"/>
    <property type="match status" value="1"/>
</dbReference>
<accession>A0A061IRS3</accession>
<dbReference type="Proteomes" id="UP000031737">
    <property type="component" value="Unassembled WGS sequence"/>
</dbReference>